<evidence type="ECO:0000313" key="5">
    <source>
        <dbReference type="Proteomes" id="UP000308901"/>
    </source>
</evidence>
<proteinExistence type="predicted"/>
<dbReference type="OrthoDB" id="5327200at2"/>
<name>A0A5R8Y0E9_9BACT</name>
<evidence type="ECO:0000256" key="1">
    <source>
        <dbReference type="ARBA" id="ARBA00022676"/>
    </source>
</evidence>
<dbReference type="PANTHER" id="PTHR43363:SF1">
    <property type="entry name" value="HYPOXANTHINE-GUANINE PHOSPHORIBOSYLTRANSFERASE"/>
    <property type="match status" value="1"/>
</dbReference>
<comment type="caution">
    <text evidence="4">The sequence shown here is derived from an EMBL/GenBank/DDBJ whole genome shotgun (WGS) entry which is preliminary data.</text>
</comment>
<sequence>MAEKYYYSYEECVKDTKLLVKKCEEFEPDILLAIARGGLTLGHLMSEAMEMRNLYTLNSIHYEGEIKLDTFNIFNIPDVSHAKRVLLIDDIVDSGETMEEILRILREKFPKVEFKLATIFYKKTAVLQPDYAVKEANSWIEFFWEIDVK</sequence>
<dbReference type="InterPro" id="IPR029057">
    <property type="entry name" value="PRTase-like"/>
</dbReference>
<dbReference type="Proteomes" id="UP000308901">
    <property type="component" value="Unassembled WGS sequence"/>
</dbReference>
<dbReference type="CDD" id="cd06223">
    <property type="entry name" value="PRTases_typeI"/>
    <property type="match status" value="1"/>
</dbReference>
<dbReference type="AlphaFoldDB" id="A0A5R8Y0E9"/>
<dbReference type="SUPFAM" id="SSF53271">
    <property type="entry name" value="PRTase-like"/>
    <property type="match status" value="1"/>
</dbReference>
<keyword evidence="1 4" id="KW-0328">Glycosyltransferase</keyword>
<dbReference type="RefSeq" id="WP_138152870.1">
    <property type="nucleotide sequence ID" value="NZ_VANU01000004.1"/>
</dbReference>
<keyword evidence="5" id="KW-1185">Reference proteome</keyword>
<dbReference type="EMBL" id="VANU01000004">
    <property type="protein sequence ID" value="TLP37690.1"/>
    <property type="molecule type" value="Genomic_DNA"/>
</dbReference>
<dbReference type="Gene3D" id="3.40.50.2020">
    <property type="match status" value="1"/>
</dbReference>
<evidence type="ECO:0000256" key="2">
    <source>
        <dbReference type="ARBA" id="ARBA00022679"/>
    </source>
</evidence>
<gene>
    <name evidence="4" type="ORF">FDK22_10255</name>
</gene>
<evidence type="ECO:0000313" key="4">
    <source>
        <dbReference type="EMBL" id="TLP37690.1"/>
    </source>
</evidence>
<reference evidence="4 5" key="1">
    <citation type="submission" date="2019-05" db="EMBL/GenBank/DDBJ databases">
        <title>Arcobacter sp. nov., isolated from sea sediment.</title>
        <authorList>
            <person name="Kim W."/>
        </authorList>
    </citation>
    <scope>NUCLEOTIDE SEQUENCE [LARGE SCALE GENOMIC DNA]</scope>
    <source>
        <strain evidence="4 5">CAU 1517</strain>
    </source>
</reference>
<dbReference type="GO" id="GO:0016757">
    <property type="term" value="F:glycosyltransferase activity"/>
    <property type="evidence" value="ECO:0007669"/>
    <property type="project" value="UniProtKB-KW"/>
</dbReference>
<keyword evidence="2 4" id="KW-0808">Transferase</keyword>
<feature type="domain" description="Phosphoribosyltransferase" evidence="3">
    <location>
        <begin position="18"/>
        <end position="147"/>
    </location>
</feature>
<dbReference type="Pfam" id="PF00156">
    <property type="entry name" value="Pribosyltran"/>
    <property type="match status" value="1"/>
</dbReference>
<accession>A0A5R8Y0E9</accession>
<protein>
    <submittedName>
        <fullName evidence="4">Phosphoribosyltransferase</fullName>
    </submittedName>
</protein>
<dbReference type="InterPro" id="IPR000836">
    <property type="entry name" value="PRTase_dom"/>
</dbReference>
<organism evidence="4 5">
    <name type="scientific">Arcobacter arenosus</name>
    <dbReference type="NCBI Taxonomy" id="2576037"/>
    <lineage>
        <taxon>Bacteria</taxon>
        <taxon>Pseudomonadati</taxon>
        <taxon>Campylobacterota</taxon>
        <taxon>Epsilonproteobacteria</taxon>
        <taxon>Campylobacterales</taxon>
        <taxon>Arcobacteraceae</taxon>
        <taxon>Arcobacter</taxon>
    </lineage>
</organism>
<evidence type="ECO:0000259" key="3">
    <source>
        <dbReference type="Pfam" id="PF00156"/>
    </source>
</evidence>
<dbReference type="PANTHER" id="PTHR43363">
    <property type="entry name" value="HYPOXANTHINE PHOSPHORIBOSYLTRANSFERASE"/>
    <property type="match status" value="1"/>
</dbReference>